<proteinExistence type="predicted"/>
<dbReference type="InterPro" id="IPR004992">
    <property type="entry name" value="EutN_CcmL"/>
</dbReference>
<evidence type="ECO:0000256" key="2">
    <source>
        <dbReference type="ARBA" id="ARBA00023669"/>
    </source>
</evidence>
<dbReference type="Gene3D" id="2.40.50.220">
    <property type="entry name" value="EutN/Ccml"/>
    <property type="match status" value="1"/>
</dbReference>
<keyword evidence="3" id="KW-1283">Bacterial microcompartment</keyword>
<dbReference type="InterPro" id="IPR036677">
    <property type="entry name" value="EutN_CcmL_sf"/>
</dbReference>
<gene>
    <name evidence="4" type="ORF">IAA60_02365</name>
</gene>
<dbReference type="CDD" id="cd01614">
    <property type="entry name" value="EutN_CcmL"/>
    <property type="match status" value="1"/>
</dbReference>
<dbReference type="Proteomes" id="UP000824165">
    <property type="component" value="Unassembled WGS sequence"/>
</dbReference>
<dbReference type="PROSITE" id="PS51932">
    <property type="entry name" value="BMV"/>
    <property type="match status" value="1"/>
</dbReference>
<dbReference type="GO" id="GO:0031470">
    <property type="term" value="C:carboxysome"/>
    <property type="evidence" value="ECO:0007669"/>
    <property type="project" value="UniProtKB-SubCell"/>
</dbReference>
<dbReference type="EMBL" id="DVLU01000020">
    <property type="protein sequence ID" value="HIT84730.1"/>
    <property type="molecule type" value="Genomic_DNA"/>
</dbReference>
<accession>A0A9D1H1D4</accession>
<evidence type="ECO:0000256" key="3">
    <source>
        <dbReference type="ARBA" id="ARBA00024446"/>
    </source>
</evidence>
<dbReference type="AlphaFoldDB" id="A0A9D1H1D4"/>
<reference evidence="4" key="2">
    <citation type="journal article" date="2021" name="PeerJ">
        <title>Extensive microbial diversity within the chicken gut microbiome revealed by metagenomics and culture.</title>
        <authorList>
            <person name="Gilroy R."/>
            <person name="Ravi A."/>
            <person name="Getino M."/>
            <person name="Pursley I."/>
            <person name="Horton D.L."/>
            <person name="Alikhan N.F."/>
            <person name="Baker D."/>
            <person name="Gharbi K."/>
            <person name="Hall N."/>
            <person name="Watson M."/>
            <person name="Adriaenssens E.M."/>
            <person name="Foster-Nyarko E."/>
            <person name="Jarju S."/>
            <person name="Secka A."/>
            <person name="Antonio M."/>
            <person name="Oren A."/>
            <person name="Chaudhuri R.R."/>
            <person name="La Ragione R."/>
            <person name="Hildebrand F."/>
            <person name="Pallen M.J."/>
        </authorList>
    </citation>
    <scope>NUCLEOTIDE SEQUENCE</scope>
    <source>
        <strain evidence="4">CHK181-108</strain>
    </source>
</reference>
<name>A0A9D1H1D4_9FIRM</name>
<dbReference type="SUPFAM" id="SSF159133">
    <property type="entry name" value="EutN/CcmL-like"/>
    <property type="match status" value="1"/>
</dbReference>
<reference evidence="4" key="1">
    <citation type="submission" date="2020-10" db="EMBL/GenBank/DDBJ databases">
        <authorList>
            <person name="Gilroy R."/>
        </authorList>
    </citation>
    <scope>NUCLEOTIDE SEQUENCE</scope>
    <source>
        <strain evidence="4">CHK181-108</strain>
    </source>
</reference>
<keyword evidence="2" id="KW-1282">Carboxysome</keyword>
<dbReference type="PANTHER" id="PTHR36539">
    <property type="entry name" value="ETHANOLAMINE UTILIZATION PROTEIN EUTN"/>
    <property type="match status" value="1"/>
</dbReference>
<organism evidence="4 5">
    <name type="scientific">Candidatus Ornithomonoglobus intestinigallinarum</name>
    <dbReference type="NCBI Taxonomy" id="2840894"/>
    <lineage>
        <taxon>Bacteria</taxon>
        <taxon>Bacillati</taxon>
        <taxon>Bacillota</taxon>
        <taxon>Clostridia</taxon>
        <taxon>Candidatus Ornithomonoglobus</taxon>
    </lineage>
</organism>
<comment type="caution">
    <text evidence="4">The sequence shown here is derived from an EMBL/GenBank/DDBJ whole genome shotgun (WGS) entry which is preliminary data.</text>
</comment>
<comment type="subcellular location">
    <subcellularLocation>
        <location evidence="1">Carboxysome</location>
    </subcellularLocation>
</comment>
<evidence type="ECO:0000256" key="1">
    <source>
        <dbReference type="ARBA" id="ARBA00023587"/>
    </source>
</evidence>
<sequence length="86" mass="8922">MIIGRVYGSVVSTHKLDGLVGYKFMQIQCIENGALVEKFLTAVDGVGAGIGEDVIITTGSGARKALGNDDVPVDAVIVGILDTKQC</sequence>
<dbReference type="Pfam" id="PF03319">
    <property type="entry name" value="EutN_CcmL"/>
    <property type="match status" value="1"/>
</dbReference>
<evidence type="ECO:0000313" key="4">
    <source>
        <dbReference type="EMBL" id="HIT84730.1"/>
    </source>
</evidence>
<evidence type="ECO:0000313" key="5">
    <source>
        <dbReference type="Proteomes" id="UP000824165"/>
    </source>
</evidence>
<protein>
    <submittedName>
        <fullName evidence="4">EutN/CcmL family microcompartment protein</fullName>
    </submittedName>
</protein>